<dbReference type="FunFam" id="3.30.70.270:FF:000001">
    <property type="entry name" value="Diguanylate cyclase domain protein"/>
    <property type="match status" value="1"/>
</dbReference>
<dbReference type="InterPro" id="IPR052163">
    <property type="entry name" value="DGC-Regulatory_Protein"/>
</dbReference>
<dbReference type="PANTHER" id="PTHR46663">
    <property type="entry name" value="DIGUANYLATE CYCLASE DGCT-RELATED"/>
    <property type="match status" value="1"/>
</dbReference>
<dbReference type="NCBIfam" id="TIGR00229">
    <property type="entry name" value="sensory_box"/>
    <property type="match status" value="1"/>
</dbReference>
<dbReference type="PROSITE" id="PS50887">
    <property type="entry name" value="GGDEF"/>
    <property type="match status" value="1"/>
</dbReference>
<dbReference type="InterPro" id="IPR043128">
    <property type="entry name" value="Rev_trsase/Diguanyl_cyclase"/>
</dbReference>
<evidence type="ECO:0000259" key="1">
    <source>
        <dbReference type="PROSITE" id="PS50887"/>
    </source>
</evidence>
<dbReference type="InterPro" id="IPR035965">
    <property type="entry name" value="PAS-like_dom_sf"/>
</dbReference>
<dbReference type="Pfam" id="PF08447">
    <property type="entry name" value="PAS_3"/>
    <property type="match status" value="1"/>
</dbReference>
<comment type="caution">
    <text evidence="2">The sequence shown here is derived from an EMBL/GenBank/DDBJ whole genome shotgun (WGS) entry which is preliminary data.</text>
</comment>
<dbReference type="InterPro" id="IPR013655">
    <property type="entry name" value="PAS_fold_3"/>
</dbReference>
<dbReference type="EMBL" id="SIRE01000023">
    <property type="protein sequence ID" value="TBL72675.1"/>
    <property type="molecule type" value="Genomic_DNA"/>
</dbReference>
<sequence>MSLLGPTENARKAEQLLLQQETLLALVDHMFESVYVLDAEGRWMYGRSCRTELASGTVREMEEYISGIEPEHQSHVRQALDLALKGKVPSTVEYRSVRDDGDVVWYEGRGFCIGGGEQAKENTCIWAVKEITERKLLEEELVRMAFHDPLTELPNRRLFQVQLNQSLAYAKRNRQLLAVLSLDIDDFKMINDSFGHEIGDEFLRAFANRVKRCVREVDMFARIGGDEFSILLPKIESVDSIQLVTHRILSAIRKGWDIGSRTLQSTVSMGVAVFPADGSDADTLLRNVDLAMYQVKAGGRDGCLFYNSQIG</sequence>
<dbReference type="RefSeq" id="WP_131016862.1">
    <property type="nucleotide sequence ID" value="NZ_SIRE01000023.1"/>
</dbReference>
<dbReference type="Gene3D" id="3.30.450.20">
    <property type="entry name" value="PAS domain"/>
    <property type="match status" value="1"/>
</dbReference>
<dbReference type="AlphaFoldDB" id="A0A4Q9DIW8"/>
<reference evidence="2 3" key="1">
    <citation type="submission" date="2019-02" db="EMBL/GenBank/DDBJ databases">
        <title>Paenibacillus sp. nov., isolated from surface-sterilized tissue of Thalictrum simplex L.</title>
        <authorList>
            <person name="Tuo L."/>
        </authorList>
    </citation>
    <scope>NUCLEOTIDE SEQUENCE [LARGE SCALE GENOMIC DNA]</scope>
    <source>
        <strain evidence="2 3">N2SHLJ1</strain>
    </source>
</reference>
<dbReference type="Pfam" id="PF00990">
    <property type="entry name" value="GGDEF"/>
    <property type="match status" value="1"/>
</dbReference>
<dbReference type="InterPro" id="IPR000014">
    <property type="entry name" value="PAS"/>
</dbReference>
<dbReference type="Gene3D" id="3.30.70.270">
    <property type="match status" value="1"/>
</dbReference>
<dbReference type="PANTHER" id="PTHR46663:SF3">
    <property type="entry name" value="SLL0267 PROTEIN"/>
    <property type="match status" value="1"/>
</dbReference>
<keyword evidence="3" id="KW-1185">Reference proteome</keyword>
<gene>
    <name evidence="2" type="ORF">EYB31_28405</name>
</gene>
<protein>
    <submittedName>
        <fullName evidence="2">Diguanylate cyclase</fullName>
    </submittedName>
</protein>
<dbReference type="SMART" id="SM00267">
    <property type="entry name" value="GGDEF"/>
    <property type="match status" value="1"/>
</dbReference>
<name>A0A4Q9DIW8_9BACL</name>
<dbReference type="InterPro" id="IPR029787">
    <property type="entry name" value="Nucleotide_cyclase"/>
</dbReference>
<dbReference type="SUPFAM" id="SSF55785">
    <property type="entry name" value="PYP-like sensor domain (PAS domain)"/>
    <property type="match status" value="1"/>
</dbReference>
<evidence type="ECO:0000313" key="3">
    <source>
        <dbReference type="Proteomes" id="UP000293142"/>
    </source>
</evidence>
<dbReference type="CDD" id="cd01949">
    <property type="entry name" value="GGDEF"/>
    <property type="match status" value="1"/>
</dbReference>
<dbReference type="NCBIfam" id="TIGR00254">
    <property type="entry name" value="GGDEF"/>
    <property type="match status" value="1"/>
</dbReference>
<dbReference type="SUPFAM" id="SSF55073">
    <property type="entry name" value="Nucleotide cyclase"/>
    <property type="match status" value="1"/>
</dbReference>
<dbReference type="InterPro" id="IPR000160">
    <property type="entry name" value="GGDEF_dom"/>
</dbReference>
<feature type="domain" description="GGDEF" evidence="1">
    <location>
        <begin position="175"/>
        <end position="308"/>
    </location>
</feature>
<evidence type="ECO:0000313" key="2">
    <source>
        <dbReference type="EMBL" id="TBL72675.1"/>
    </source>
</evidence>
<dbReference type="Proteomes" id="UP000293142">
    <property type="component" value="Unassembled WGS sequence"/>
</dbReference>
<accession>A0A4Q9DIW8</accession>
<dbReference type="OrthoDB" id="9759607at2"/>
<proteinExistence type="predicted"/>
<organism evidence="2 3">
    <name type="scientific">Paenibacillus thalictri</name>
    <dbReference type="NCBI Taxonomy" id="2527873"/>
    <lineage>
        <taxon>Bacteria</taxon>
        <taxon>Bacillati</taxon>
        <taxon>Bacillota</taxon>
        <taxon>Bacilli</taxon>
        <taxon>Bacillales</taxon>
        <taxon>Paenibacillaceae</taxon>
        <taxon>Paenibacillus</taxon>
    </lineage>
</organism>